<keyword evidence="1" id="KW-1133">Transmembrane helix</keyword>
<comment type="caution">
    <text evidence="2">The sequence shown here is derived from an EMBL/GenBank/DDBJ whole genome shotgun (WGS) entry which is preliminary data.</text>
</comment>
<dbReference type="EMBL" id="JAIZAY010000010">
    <property type="protein sequence ID" value="KAJ8034325.1"/>
    <property type="molecule type" value="Genomic_DNA"/>
</dbReference>
<reference evidence="2" key="1">
    <citation type="submission" date="2021-10" db="EMBL/GenBank/DDBJ databases">
        <title>Tropical sea cucumber genome reveals ecological adaptation and Cuvierian tubules defense mechanism.</title>
        <authorList>
            <person name="Chen T."/>
        </authorList>
    </citation>
    <scope>NUCLEOTIDE SEQUENCE</scope>
    <source>
        <strain evidence="2">Nanhai2018</strain>
        <tissue evidence="2">Muscle</tissue>
    </source>
</reference>
<gene>
    <name evidence="2" type="ORF">HOLleu_21109</name>
</gene>
<evidence type="ECO:0000256" key="1">
    <source>
        <dbReference type="SAM" id="Phobius"/>
    </source>
</evidence>
<accession>A0A9Q1BX94</accession>
<evidence type="ECO:0000313" key="3">
    <source>
        <dbReference type="Proteomes" id="UP001152320"/>
    </source>
</evidence>
<keyword evidence="3" id="KW-1185">Reference proteome</keyword>
<name>A0A9Q1BX94_HOLLE</name>
<proteinExistence type="predicted"/>
<keyword evidence="1" id="KW-0472">Membrane</keyword>
<organism evidence="2 3">
    <name type="scientific">Holothuria leucospilota</name>
    <name type="common">Black long sea cucumber</name>
    <name type="synonym">Mertensiothuria leucospilota</name>
    <dbReference type="NCBI Taxonomy" id="206669"/>
    <lineage>
        <taxon>Eukaryota</taxon>
        <taxon>Metazoa</taxon>
        <taxon>Echinodermata</taxon>
        <taxon>Eleutherozoa</taxon>
        <taxon>Echinozoa</taxon>
        <taxon>Holothuroidea</taxon>
        <taxon>Aspidochirotacea</taxon>
        <taxon>Aspidochirotida</taxon>
        <taxon>Holothuriidae</taxon>
        <taxon>Holothuria</taxon>
    </lineage>
</organism>
<dbReference type="Proteomes" id="UP001152320">
    <property type="component" value="Chromosome 10"/>
</dbReference>
<evidence type="ECO:0000313" key="2">
    <source>
        <dbReference type="EMBL" id="KAJ8034325.1"/>
    </source>
</evidence>
<dbReference type="AlphaFoldDB" id="A0A9Q1BX94"/>
<keyword evidence="1" id="KW-0812">Transmembrane</keyword>
<protein>
    <submittedName>
        <fullName evidence="2">Uncharacterized protein</fullName>
    </submittedName>
</protein>
<feature type="transmembrane region" description="Helical" evidence="1">
    <location>
        <begin position="59"/>
        <end position="78"/>
    </location>
</feature>
<sequence>MTEIRQVPAPINNYICSHGQSRPVCLPRAPLDDLSSPIQRYSHKSYLLPMQSYHHFTKIILLIKVRLILCHSIFFIRIQRYIRERHR</sequence>